<feature type="compositionally biased region" description="Pro residues" evidence="5">
    <location>
        <begin position="294"/>
        <end position="304"/>
    </location>
</feature>
<feature type="region of interest" description="Disordered" evidence="5">
    <location>
        <begin position="364"/>
        <end position="467"/>
    </location>
</feature>
<dbReference type="PANTHER" id="PTHR43289">
    <property type="entry name" value="MITOGEN-ACTIVATED PROTEIN KINASE KINASE KINASE 20-RELATED"/>
    <property type="match status" value="1"/>
</dbReference>
<dbReference type="GO" id="GO:0005524">
    <property type="term" value="F:ATP binding"/>
    <property type="evidence" value="ECO:0007669"/>
    <property type="project" value="UniProtKB-KW"/>
</dbReference>
<dbReference type="InterPro" id="IPR000719">
    <property type="entry name" value="Prot_kinase_dom"/>
</dbReference>
<dbReference type="Proteomes" id="UP000653480">
    <property type="component" value="Unassembled WGS sequence"/>
</dbReference>
<name>A0A8H9GX26_9ACTN</name>
<dbReference type="SUPFAM" id="SSF56112">
    <property type="entry name" value="Protein kinase-like (PK-like)"/>
    <property type="match status" value="1"/>
</dbReference>
<evidence type="ECO:0000256" key="4">
    <source>
        <dbReference type="ARBA" id="ARBA00022840"/>
    </source>
</evidence>
<evidence type="ECO:0000256" key="1">
    <source>
        <dbReference type="ARBA" id="ARBA00022679"/>
    </source>
</evidence>
<dbReference type="PROSITE" id="PS00108">
    <property type="entry name" value="PROTEIN_KINASE_ST"/>
    <property type="match status" value="1"/>
</dbReference>
<dbReference type="AlphaFoldDB" id="A0A8H9GX26"/>
<dbReference type="EMBL" id="BMMN01000002">
    <property type="protein sequence ID" value="GGO06113.1"/>
    <property type="molecule type" value="Genomic_DNA"/>
</dbReference>
<keyword evidence="1" id="KW-0808">Transferase</keyword>
<organism evidence="7 8">
    <name type="scientific">Microbispora bryophytorum</name>
    <dbReference type="NCBI Taxonomy" id="1460882"/>
    <lineage>
        <taxon>Bacteria</taxon>
        <taxon>Bacillati</taxon>
        <taxon>Actinomycetota</taxon>
        <taxon>Actinomycetes</taxon>
        <taxon>Streptosporangiales</taxon>
        <taxon>Streptosporangiaceae</taxon>
        <taxon>Microbispora</taxon>
    </lineage>
</organism>
<protein>
    <recommendedName>
        <fullName evidence="6">Protein kinase domain-containing protein</fullName>
    </recommendedName>
</protein>
<evidence type="ECO:0000313" key="7">
    <source>
        <dbReference type="EMBL" id="GGO06113.1"/>
    </source>
</evidence>
<evidence type="ECO:0000256" key="3">
    <source>
        <dbReference type="ARBA" id="ARBA00022777"/>
    </source>
</evidence>
<evidence type="ECO:0000256" key="2">
    <source>
        <dbReference type="ARBA" id="ARBA00022741"/>
    </source>
</evidence>
<dbReference type="Pfam" id="PF00069">
    <property type="entry name" value="Pkinase"/>
    <property type="match status" value="1"/>
</dbReference>
<dbReference type="InterPro" id="IPR011009">
    <property type="entry name" value="Kinase-like_dom_sf"/>
</dbReference>
<keyword evidence="8" id="KW-1185">Reference proteome</keyword>
<evidence type="ECO:0000259" key="6">
    <source>
        <dbReference type="PROSITE" id="PS50011"/>
    </source>
</evidence>
<sequence>MVTPLDPDDPRVLGEFALRGRLGEGGQGVVFLGLSPRGEPVAVKVLKSGLDSSVRERLVRELDAMRGVAPFCTARVLTAVVDGRMPYVVSEFIDGPSLQQRVDAGGPLRGGELERLAVGTATALAAVHAAGIVHRDFKPANVLLGPDGPRVVDFGIARHGASDTITAGPVGTPAYLAPEQIAGDPATPACDVFAWGATIVFAATGRPAFGAASVPAVLHRILTAEPDASALPRSLRGVVERCLAKDPARRPASRDLLLELVGSAPDPLRAGAAAATTRPEGVRRGGTTAILPAFPGPAPGPAPDSGPGSGSGSAGTLSPGPETTGAGGRRQASRFGIVAGAVTAVAAVSVAAALLGPRLLSSETAGTSTHATTTTTVSHPAGSPAPPAGNTPGETVTDYGGTGQDDTGQDGGEQDDTGQDDTMTTDDALDGSSGDATATPKATAVPSTTPGGTVPAAFAGTWGGHLEPDQLVGTSETDVQIVLEPGGRAGSWKDTNSSCRGSLTLTRSSGTALVFRLDKCAPGRITLIQTGEGLAYRWDGDEGDVTFQGLLVKD</sequence>
<reference evidence="7" key="1">
    <citation type="journal article" date="2014" name="Int. J. Syst. Evol. Microbiol.">
        <title>Complete genome sequence of Corynebacterium casei LMG S-19264T (=DSM 44701T), isolated from a smear-ripened cheese.</title>
        <authorList>
            <consortium name="US DOE Joint Genome Institute (JGI-PGF)"/>
            <person name="Walter F."/>
            <person name="Albersmeier A."/>
            <person name="Kalinowski J."/>
            <person name="Ruckert C."/>
        </authorList>
    </citation>
    <scope>NUCLEOTIDE SEQUENCE</scope>
    <source>
        <strain evidence="7">CGMCC 4.7138</strain>
    </source>
</reference>
<dbReference type="Gene3D" id="1.10.510.10">
    <property type="entry name" value="Transferase(Phosphotransferase) domain 1"/>
    <property type="match status" value="1"/>
</dbReference>
<keyword evidence="4" id="KW-0067">ATP-binding</keyword>
<feature type="region of interest" description="Disordered" evidence="5">
    <location>
        <begin position="269"/>
        <end position="329"/>
    </location>
</feature>
<comment type="caution">
    <text evidence="7">The sequence shown here is derived from an EMBL/GenBank/DDBJ whole genome shotgun (WGS) entry which is preliminary data.</text>
</comment>
<evidence type="ECO:0000313" key="8">
    <source>
        <dbReference type="Proteomes" id="UP000653480"/>
    </source>
</evidence>
<dbReference type="OrthoDB" id="3915799at2"/>
<feature type="compositionally biased region" description="Low complexity" evidence="5">
    <location>
        <begin position="390"/>
        <end position="399"/>
    </location>
</feature>
<feature type="compositionally biased region" description="Acidic residues" evidence="5">
    <location>
        <begin position="412"/>
        <end position="429"/>
    </location>
</feature>
<evidence type="ECO:0000256" key="5">
    <source>
        <dbReference type="SAM" id="MobiDB-lite"/>
    </source>
</evidence>
<feature type="domain" description="Protein kinase" evidence="6">
    <location>
        <begin position="16"/>
        <end position="269"/>
    </location>
</feature>
<dbReference type="GO" id="GO:0004674">
    <property type="term" value="F:protein serine/threonine kinase activity"/>
    <property type="evidence" value="ECO:0007669"/>
    <property type="project" value="TreeGrafter"/>
</dbReference>
<dbReference type="PROSITE" id="PS50011">
    <property type="entry name" value="PROTEIN_KINASE_DOM"/>
    <property type="match status" value="1"/>
</dbReference>
<proteinExistence type="predicted"/>
<feature type="compositionally biased region" description="Low complexity" evidence="5">
    <location>
        <begin position="364"/>
        <end position="382"/>
    </location>
</feature>
<keyword evidence="2" id="KW-0547">Nucleotide-binding</keyword>
<accession>A0A8H9GX26</accession>
<dbReference type="CDD" id="cd14014">
    <property type="entry name" value="STKc_PknB_like"/>
    <property type="match status" value="1"/>
</dbReference>
<dbReference type="InterPro" id="IPR008271">
    <property type="entry name" value="Ser/Thr_kinase_AS"/>
</dbReference>
<dbReference type="RefSeq" id="WP_142569817.1">
    <property type="nucleotide sequence ID" value="NZ_BMMN01000002.1"/>
</dbReference>
<dbReference type="PANTHER" id="PTHR43289:SF34">
    <property type="entry name" value="SERINE_THREONINE-PROTEIN KINASE YBDM-RELATED"/>
    <property type="match status" value="1"/>
</dbReference>
<gene>
    <name evidence="7" type="ORF">GCM10011574_18520</name>
</gene>
<reference evidence="7" key="2">
    <citation type="submission" date="2020-09" db="EMBL/GenBank/DDBJ databases">
        <authorList>
            <person name="Sun Q."/>
            <person name="Zhou Y."/>
        </authorList>
    </citation>
    <scope>NUCLEOTIDE SEQUENCE</scope>
    <source>
        <strain evidence="7">CGMCC 4.7138</strain>
    </source>
</reference>
<keyword evidence="3" id="KW-0418">Kinase</keyword>